<organism evidence="2 3">
    <name type="scientific">Puccinia coronata f. sp. avenae</name>
    <dbReference type="NCBI Taxonomy" id="200324"/>
    <lineage>
        <taxon>Eukaryota</taxon>
        <taxon>Fungi</taxon>
        <taxon>Dikarya</taxon>
        <taxon>Basidiomycota</taxon>
        <taxon>Pucciniomycotina</taxon>
        <taxon>Pucciniomycetes</taxon>
        <taxon>Pucciniales</taxon>
        <taxon>Pucciniaceae</taxon>
        <taxon>Puccinia</taxon>
    </lineage>
</organism>
<evidence type="ECO:0000313" key="3">
    <source>
        <dbReference type="Proteomes" id="UP000235388"/>
    </source>
</evidence>
<protein>
    <submittedName>
        <fullName evidence="2">Uncharacterized protein</fullName>
    </submittedName>
</protein>
<gene>
    <name evidence="2" type="ORF">PCANC_28927</name>
</gene>
<dbReference type="EMBL" id="PGCJ01001657">
    <property type="protein sequence ID" value="PLW04456.1"/>
    <property type="molecule type" value="Genomic_DNA"/>
</dbReference>
<proteinExistence type="predicted"/>
<dbReference type="Proteomes" id="UP000235388">
    <property type="component" value="Unassembled WGS sequence"/>
</dbReference>
<comment type="caution">
    <text evidence="2">The sequence shown here is derived from an EMBL/GenBank/DDBJ whole genome shotgun (WGS) entry which is preliminary data.</text>
</comment>
<sequence>MSDQGNQELTNHWNNPQLAPNPFPLDQSSSNHSAFQMNHNYGDYHSNHNYVDPCGLPTLQQRQSNNQQQASQATPAIPPPNSQVLPNKTLKKRAAPRVQAHEQL</sequence>
<feature type="compositionally biased region" description="Low complexity" evidence="1">
    <location>
        <begin position="60"/>
        <end position="73"/>
    </location>
</feature>
<dbReference type="AlphaFoldDB" id="A0A2N5RTY6"/>
<feature type="non-terminal residue" evidence="2">
    <location>
        <position position="104"/>
    </location>
</feature>
<feature type="compositionally biased region" description="Polar residues" evidence="1">
    <location>
        <begin position="1"/>
        <end position="18"/>
    </location>
</feature>
<evidence type="ECO:0000313" key="2">
    <source>
        <dbReference type="EMBL" id="PLW04456.1"/>
    </source>
</evidence>
<keyword evidence="3" id="KW-1185">Reference proteome</keyword>
<feature type="compositionally biased region" description="Polar residues" evidence="1">
    <location>
        <begin position="26"/>
        <end position="39"/>
    </location>
</feature>
<name>A0A2N5RTY6_9BASI</name>
<reference evidence="2 3" key="1">
    <citation type="submission" date="2017-11" db="EMBL/GenBank/DDBJ databases">
        <title>De novo assembly and phasing of dikaryotic genomes from two isolates of Puccinia coronata f. sp. avenae, the causal agent of oat crown rust.</title>
        <authorList>
            <person name="Miller M.E."/>
            <person name="Zhang Y."/>
            <person name="Omidvar V."/>
            <person name="Sperschneider J."/>
            <person name="Schwessinger B."/>
            <person name="Raley C."/>
            <person name="Palmer J.M."/>
            <person name="Garnica D."/>
            <person name="Upadhyaya N."/>
            <person name="Rathjen J."/>
            <person name="Taylor J.M."/>
            <person name="Park R.F."/>
            <person name="Dodds P.N."/>
            <person name="Hirsch C.D."/>
            <person name="Kianian S.F."/>
            <person name="Figueroa M."/>
        </authorList>
    </citation>
    <scope>NUCLEOTIDE SEQUENCE [LARGE SCALE GENOMIC DNA]</scope>
    <source>
        <strain evidence="2">12NC29</strain>
    </source>
</reference>
<evidence type="ECO:0000256" key="1">
    <source>
        <dbReference type="SAM" id="MobiDB-lite"/>
    </source>
</evidence>
<accession>A0A2N5RTY6</accession>
<feature type="region of interest" description="Disordered" evidence="1">
    <location>
        <begin position="1"/>
        <end position="104"/>
    </location>
</feature>